<dbReference type="GO" id="GO:0004930">
    <property type="term" value="F:G protein-coupled receptor activity"/>
    <property type="evidence" value="ECO:0007669"/>
    <property type="project" value="InterPro"/>
</dbReference>
<dbReference type="GO" id="GO:0004252">
    <property type="term" value="F:serine-type endopeptidase activity"/>
    <property type="evidence" value="ECO:0007669"/>
    <property type="project" value="InterPro"/>
</dbReference>
<dbReference type="InterPro" id="IPR048165">
    <property type="entry name" value="Bluetail_dom"/>
</dbReference>
<dbReference type="SMART" id="SM00237">
    <property type="entry name" value="Calx_beta"/>
    <property type="match status" value="2"/>
</dbReference>
<name>A0A3E0L3V7_9CHRO</name>
<dbReference type="PROSITE" id="PS00330">
    <property type="entry name" value="HEMOLYSIN_CALCIUM"/>
    <property type="match status" value="2"/>
</dbReference>
<evidence type="ECO:0000256" key="5">
    <source>
        <dbReference type="ARBA" id="ARBA00022837"/>
    </source>
</evidence>
<dbReference type="InterPro" id="IPR008979">
    <property type="entry name" value="Galactose-bd-like_sf"/>
</dbReference>
<dbReference type="GO" id="GO:0016020">
    <property type="term" value="C:membrane"/>
    <property type="evidence" value="ECO:0007669"/>
    <property type="project" value="InterPro"/>
</dbReference>
<organism evidence="8 9">
    <name type="scientific">Microcystis flos-aquae TF09</name>
    <dbReference type="NCBI Taxonomy" id="2060473"/>
    <lineage>
        <taxon>Bacteria</taxon>
        <taxon>Bacillati</taxon>
        <taxon>Cyanobacteriota</taxon>
        <taxon>Cyanophyceae</taxon>
        <taxon>Oscillatoriophycideae</taxon>
        <taxon>Chroococcales</taxon>
        <taxon>Microcystaceae</taxon>
        <taxon>Microcystis</taxon>
    </lineage>
</organism>
<dbReference type="Pfam" id="PF00353">
    <property type="entry name" value="HemolysinCabind"/>
    <property type="match status" value="2"/>
</dbReference>
<keyword evidence="1" id="KW-0645">Protease</keyword>
<dbReference type="Pfam" id="PF13688">
    <property type="entry name" value="Reprolysin_5"/>
    <property type="match status" value="1"/>
</dbReference>
<dbReference type="NCBIfam" id="NF041519">
    <property type="entry name" value="bluetail"/>
    <property type="match status" value="1"/>
</dbReference>
<accession>A0A3E0L3V7</accession>
<feature type="compositionally biased region" description="Low complexity" evidence="6">
    <location>
        <begin position="40"/>
        <end position="52"/>
    </location>
</feature>
<dbReference type="GO" id="GO:0008237">
    <property type="term" value="F:metallopeptidase activity"/>
    <property type="evidence" value="ECO:0007669"/>
    <property type="project" value="InterPro"/>
</dbReference>
<dbReference type="PRINTS" id="PR00313">
    <property type="entry name" value="CABNDNGRPT"/>
</dbReference>
<keyword evidence="3" id="KW-0677">Repeat</keyword>
<reference evidence="8 9" key="1">
    <citation type="submission" date="2017-10" db="EMBL/GenBank/DDBJ databases">
        <title>A large-scale comparative metagenomic study reveals the eutrophication-driven functional interactions in six Microcystis-epibionts communities.</title>
        <authorList>
            <person name="Li Q."/>
            <person name="Lin F."/>
        </authorList>
    </citation>
    <scope>NUCLEOTIDE SEQUENCE [LARGE SCALE GENOMIC DNA]</scope>
    <source>
        <strain evidence="8">TF09</strain>
    </source>
</reference>
<dbReference type="PANTHER" id="PTHR46682:SF1">
    <property type="entry name" value="ADHESION G-PROTEIN COUPLED RECEPTOR V1"/>
    <property type="match status" value="1"/>
</dbReference>
<evidence type="ECO:0000256" key="6">
    <source>
        <dbReference type="SAM" id="MobiDB-lite"/>
    </source>
</evidence>
<dbReference type="GO" id="GO:0005509">
    <property type="term" value="F:calcium ion binding"/>
    <property type="evidence" value="ECO:0007669"/>
    <property type="project" value="InterPro"/>
</dbReference>
<keyword evidence="2" id="KW-0732">Signal</keyword>
<comment type="caution">
    <text evidence="8">The sequence shown here is derived from an EMBL/GenBank/DDBJ whole genome shotgun (WGS) entry which is preliminary data.</text>
</comment>
<dbReference type="Gene3D" id="2.60.120.380">
    <property type="match status" value="1"/>
</dbReference>
<evidence type="ECO:0000256" key="4">
    <source>
        <dbReference type="ARBA" id="ARBA00022801"/>
    </source>
</evidence>
<dbReference type="Gene3D" id="3.40.390.10">
    <property type="entry name" value="Collagenase (Catalytic Domain)"/>
    <property type="match status" value="1"/>
</dbReference>
<evidence type="ECO:0000256" key="2">
    <source>
        <dbReference type="ARBA" id="ARBA00022729"/>
    </source>
</evidence>
<evidence type="ECO:0000313" key="8">
    <source>
        <dbReference type="EMBL" id="REJ41613.1"/>
    </source>
</evidence>
<dbReference type="InterPro" id="IPR002884">
    <property type="entry name" value="P_dom"/>
</dbReference>
<dbReference type="InterPro" id="IPR026919">
    <property type="entry name" value="ADGRV1"/>
</dbReference>
<feature type="domain" description="P/Homo B" evidence="7">
    <location>
        <begin position="618"/>
        <end position="802"/>
    </location>
</feature>
<evidence type="ECO:0000313" key="9">
    <source>
        <dbReference type="Proteomes" id="UP000256873"/>
    </source>
</evidence>
<gene>
    <name evidence="8" type="ORF">DWQ54_11740</name>
</gene>
<dbReference type="AlphaFoldDB" id="A0A3E0L3V7"/>
<dbReference type="Gene3D" id="2.60.120.260">
    <property type="entry name" value="Galactose-binding domain-like"/>
    <property type="match status" value="1"/>
</dbReference>
<dbReference type="Pfam" id="PF03160">
    <property type="entry name" value="Calx-beta"/>
    <property type="match status" value="2"/>
</dbReference>
<dbReference type="SUPFAM" id="SSF49785">
    <property type="entry name" value="Galactose-binding domain-like"/>
    <property type="match status" value="1"/>
</dbReference>
<dbReference type="InterPro" id="IPR011049">
    <property type="entry name" value="Serralysin-like_metalloprot_C"/>
</dbReference>
<evidence type="ECO:0000256" key="3">
    <source>
        <dbReference type="ARBA" id="ARBA00022737"/>
    </source>
</evidence>
<dbReference type="SUPFAM" id="SSF89260">
    <property type="entry name" value="Collagen-binding domain"/>
    <property type="match status" value="1"/>
</dbReference>
<dbReference type="PROSITE" id="PS51829">
    <property type="entry name" value="P_HOMO_B"/>
    <property type="match status" value="1"/>
</dbReference>
<dbReference type="GO" id="GO:0006508">
    <property type="term" value="P:proteolysis"/>
    <property type="evidence" value="ECO:0007669"/>
    <property type="project" value="UniProtKB-KW"/>
</dbReference>
<dbReference type="InterPro" id="IPR024079">
    <property type="entry name" value="MetalloPept_cat_dom_sf"/>
</dbReference>
<dbReference type="Gene3D" id="2.60.40.2030">
    <property type="match status" value="2"/>
</dbReference>
<dbReference type="InterPro" id="IPR038081">
    <property type="entry name" value="CalX-like_sf"/>
</dbReference>
<keyword evidence="4" id="KW-0378">Hydrolase</keyword>
<dbReference type="EMBL" id="QQWC01000003">
    <property type="protein sequence ID" value="REJ41613.1"/>
    <property type="molecule type" value="Genomic_DNA"/>
</dbReference>
<feature type="region of interest" description="Disordered" evidence="6">
    <location>
        <begin position="30"/>
        <end position="56"/>
    </location>
</feature>
<sequence>MSSLEDSLSFDGASPITFDLTGSDDLTVSKETSPLGVLNSDPSPSTISSESPRVPVRPANDLTAVSNFAYNTFTLADSFPRTLISSQPAHDQQDDVSKLFRDGWIGQDHSLQLFSSLHGGDSKASGPCTCSQCSLPPVDPRRIVPQSETLNQLPLPSLDLTKTFFLNSLPGANHTIYLDFNGHTTTGTTWNTAFGKSSIVTPAFDLDGNTAAFSTSELERIQYIWQRVVEDFSPFNVNVTTQEPTLDRLIKSSTTDTAWGVRVAIGGSSFDWLGAGAGGVAYVGSFNWNSDTPTFVFSTQTLSDEKYTADAISHEVGHTLGLNHDGRTIPSEEYYDGHGSGETGWGPIMGSGYYQNLTQWSKGEYLAANNTEDDLAIITTQNGFGYRVDDTGNTLATAKALTVSGTAVSANGIIERNTDVDFFSFTTGAGPISLTVTPSGRSPNLDILAELYNSAGVLVASSNPADFLAASISATVGAGTYYLKVDGVGKGDPLGTGYTDYGSLGQYAITGSIISGTKSISIAKTTDGKEAGPVSSVFTLTRTGDLSSALTVNYTLAGTATPGVDYTGTTPNTVTFAALSPTATITLPTIDDSVVDPSETIITKITAPTGYTISGSDTATATIVDNDGGGGNIFSNPNPISIDDESSGGTNPYPSTISVSGLSGNINNLKVTINDVSHTWIGDVDLLLVGPTGAKSILMSDIGEALSVSGVNLTFDTSATTLIDDSNVGTSGSYKPNDIDGGDGDFFDSPAPVGPYKADLSVFNNTSGNGTWSLYAFDDYQFLDVGSIAGGWSLTIGTAAPTKSISIAKTTDGNEAGSVGSVFTLTRTGDLSSALTVNYTLAGTATPGVDYTGTTPNTVTFLALSPTATITLPTKDDLLSDPSETIITKITAPAGYTISGPDNATATILDNDGNAANDNLVGTSLADALAGVGGNDTLDGGAGNDTLDGGADNDTYLFDTDLVLGSDRLIDASGIDTLNFAATTTKTINLNLGSTAAQNVTAGNLTLTLASATAFENVIGGSLNDNIVGNTLNNSLTGGLGKDSLTGSTGLDTLNYNSLGESLLSGFDVIQGYSGTGASLDRINAPAPIAAITLTASKGTASALTEAAIQLVLTNAAFAANTAAAFKVTGQSGTFIALNNGAAGFQAASDAIIQLSGYNIAAATPVVVI</sequence>
<dbReference type="InterPro" id="IPR018511">
    <property type="entry name" value="Hemolysin-typ_Ca-bd_CS"/>
</dbReference>
<protein>
    <recommendedName>
        <fullName evidence="7">P/Homo B domain-containing protein</fullName>
    </recommendedName>
</protein>
<evidence type="ECO:0000256" key="1">
    <source>
        <dbReference type="ARBA" id="ARBA00022670"/>
    </source>
</evidence>
<dbReference type="InterPro" id="IPR001343">
    <property type="entry name" value="Hemolysn_Ca-bd"/>
</dbReference>
<proteinExistence type="predicted"/>
<dbReference type="Proteomes" id="UP000256873">
    <property type="component" value="Unassembled WGS sequence"/>
</dbReference>
<evidence type="ECO:0000259" key="7">
    <source>
        <dbReference type="PROSITE" id="PS51829"/>
    </source>
</evidence>
<keyword evidence="5" id="KW-0106">Calcium</keyword>
<dbReference type="PANTHER" id="PTHR46682">
    <property type="entry name" value="ADHESION G-PROTEIN COUPLED RECEPTOR V1"/>
    <property type="match status" value="1"/>
</dbReference>
<dbReference type="Gene3D" id="2.150.10.10">
    <property type="entry name" value="Serralysin-like metalloprotease, C-terminal"/>
    <property type="match status" value="2"/>
</dbReference>
<dbReference type="InterPro" id="IPR003644">
    <property type="entry name" value="Calx_beta"/>
</dbReference>
<dbReference type="SUPFAM" id="SSF51120">
    <property type="entry name" value="beta-Roll"/>
    <property type="match status" value="1"/>
</dbReference>
<dbReference type="SUPFAM" id="SSF141072">
    <property type="entry name" value="CalX-like"/>
    <property type="match status" value="2"/>
</dbReference>
<dbReference type="SUPFAM" id="SSF55486">
    <property type="entry name" value="Metalloproteases ('zincins'), catalytic domain"/>
    <property type="match status" value="1"/>
</dbReference>